<proteinExistence type="predicted"/>
<comment type="caution">
    <text evidence="1">The sequence shown here is derived from an EMBL/GenBank/DDBJ whole genome shotgun (WGS) entry which is preliminary data.</text>
</comment>
<sequence>MADAPSTAYYKNALAKLPLHIPGVIKYDAFPAINTYGTLDQVKALFFLDYVLQVAHKEAGVLQYSFIGAVIVGGANEAYHAAARKFKASVPVKIGGVIRNVYLLNDAGLNTKGKVTVPVVVNRQNTQIRFQGRWYSAFYHPTSNYGFEFYTLGDVPKNGTISIGTIAAAGSDETDLNHLVQTDLTGTNPGDQLYFRSFIVNQEGTKYSDWYSAILVRPVAVKRAATGPEYASCNLSPEIQEFTVYTTAITLAVGEFIFQDEARTTPALNGSYRYASLTGFNYFFIVDGAIVTDKRCPEYCIVSMWVEMVNQGGSLYHFYVNIEPDIQPNTSMIITGSVQIFLPNSSWVIKTFEVELLAMTGIQTFLLTENIDDPVAINDPQSAQVVAATLQYDYYESDLREVVYTKQLS</sequence>
<organism evidence="1 2">
    <name type="scientific">Paradesertivirga mongoliensis</name>
    <dbReference type="NCBI Taxonomy" id="2100740"/>
    <lineage>
        <taxon>Bacteria</taxon>
        <taxon>Pseudomonadati</taxon>
        <taxon>Bacteroidota</taxon>
        <taxon>Sphingobacteriia</taxon>
        <taxon>Sphingobacteriales</taxon>
        <taxon>Sphingobacteriaceae</taxon>
        <taxon>Paradesertivirga</taxon>
    </lineage>
</organism>
<protein>
    <submittedName>
        <fullName evidence="1">Uncharacterized protein</fullName>
    </submittedName>
</protein>
<gene>
    <name evidence="1" type="ORF">ACFSJU_14740</name>
</gene>
<dbReference type="RefSeq" id="WP_255900490.1">
    <property type="nucleotide sequence ID" value="NZ_JAFMZO010000002.1"/>
</dbReference>
<dbReference type="Proteomes" id="UP001597387">
    <property type="component" value="Unassembled WGS sequence"/>
</dbReference>
<evidence type="ECO:0000313" key="2">
    <source>
        <dbReference type="Proteomes" id="UP001597387"/>
    </source>
</evidence>
<accession>A0ABW4ZP51</accession>
<evidence type="ECO:0000313" key="1">
    <source>
        <dbReference type="EMBL" id="MFD2163664.1"/>
    </source>
</evidence>
<keyword evidence="2" id="KW-1185">Reference proteome</keyword>
<name>A0ABW4ZP51_9SPHI</name>
<dbReference type="EMBL" id="JBHUHZ010000002">
    <property type="protein sequence ID" value="MFD2163664.1"/>
    <property type="molecule type" value="Genomic_DNA"/>
</dbReference>
<reference evidence="2" key="1">
    <citation type="journal article" date="2019" name="Int. J. Syst. Evol. Microbiol.">
        <title>The Global Catalogue of Microorganisms (GCM) 10K type strain sequencing project: providing services to taxonomists for standard genome sequencing and annotation.</title>
        <authorList>
            <consortium name="The Broad Institute Genomics Platform"/>
            <consortium name="The Broad Institute Genome Sequencing Center for Infectious Disease"/>
            <person name="Wu L."/>
            <person name="Ma J."/>
        </authorList>
    </citation>
    <scope>NUCLEOTIDE SEQUENCE [LARGE SCALE GENOMIC DNA]</scope>
    <source>
        <strain evidence="2">KCTC 42217</strain>
    </source>
</reference>